<sequence length="217" mass="21423">MIPRLPSATRAELIKLGTLPAVLGTMASTVLVMPVLTVALARTGHTAGLPATAYAQAGPILLGVLAGAGEYAGGRMRTTLLAVPDRRVLPAAKTLACLAMAALTALLAVTAAGPFAGCGVPTLLGAAAYLVAMGLFGFAAALLLRRVVAALVSVLGLVFVVSPLLAGVTAAARYLPDRAGAFLYGAAPGEGTAAAVLAGWLVFLLGAAGLALAVRDA</sequence>
<evidence type="ECO:0000313" key="3">
    <source>
        <dbReference type="Proteomes" id="UP000320011"/>
    </source>
</evidence>
<dbReference type="EMBL" id="VJWX01000494">
    <property type="protein sequence ID" value="TVT26432.1"/>
    <property type="molecule type" value="Genomic_DNA"/>
</dbReference>
<dbReference type="RefSeq" id="WP_144592478.1">
    <property type="nucleotide sequence ID" value="NZ_VJWX01000494.1"/>
</dbReference>
<comment type="caution">
    <text evidence="2">The sequence shown here is derived from an EMBL/GenBank/DDBJ whole genome shotgun (WGS) entry which is preliminary data.</text>
</comment>
<reference evidence="2 3" key="1">
    <citation type="submission" date="2019-07" db="EMBL/GenBank/DDBJ databases">
        <authorList>
            <person name="Duangmal K."/>
            <person name="Teo W.F.A."/>
        </authorList>
    </citation>
    <scope>NUCLEOTIDE SEQUENCE [LARGE SCALE GENOMIC DNA]</scope>
    <source>
        <strain evidence="2 3">TBRC 6029</strain>
    </source>
</reference>
<proteinExistence type="predicted"/>
<dbReference type="OrthoDB" id="3695812at2"/>
<keyword evidence="1" id="KW-1133">Transmembrane helix</keyword>
<feature type="transmembrane region" description="Helical" evidence="1">
    <location>
        <begin position="21"/>
        <end position="41"/>
    </location>
</feature>
<feature type="transmembrane region" description="Helical" evidence="1">
    <location>
        <begin position="192"/>
        <end position="214"/>
    </location>
</feature>
<reference evidence="2 3" key="2">
    <citation type="submission" date="2019-08" db="EMBL/GenBank/DDBJ databases">
        <title>Amycolatopsis acidicola sp. nov., isolated from peat swamp forest soil.</title>
        <authorList>
            <person name="Srisuk N."/>
        </authorList>
    </citation>
    <scope>NUCLEOTIDE SEQUENCE [LARGE SCALE GENOMIC DNA]</scope>
    <source>
        <strain evidence="2 3">TBRC 6029</strain>
    </source>
</reference>
<dbReference type="Proteomes" id="UP000320011">
    <property type="component" value="Unassembled WGS sequence"/>
</dbReference>
<feature type="transmembrane region" description="Helical" evidence="1">
    <location>
        <begin position="94"/>
        <end position="117"/>
    </location>
</feature>
<organism evidence="2 3">
    <name type="scientific">Amycolatopsis rhizosphaerae</name>
    <dbReference type="NCBI Taxonomy" id="2053003"/>
    <lineage>
        <taxon>Bacteria</taxon>
        <taxon>Bacillati</taxon>
        <taxon>Actinomycetota</taxon>
        <taxon>Actinomycetes</taxon>
        <taxon>Pseudonocardiales</taxon>
        <taxon>Pseudonocardiaceae</taxon>
        <taxon>Amycolatopsis</taxon>
    </lineage>
</organism>
<feature type="transmembrane region" description="Helical" evidence="1">
    <location>
        <begin position="53"/>
        <end position="73"/>
    </location>
</feature>
<keyword evidence="1" id="KW-0472">Membrane</keyword>
<feature type="transmembrane region" description="Helical" evidence="1">
    <location>
        <begin position="123"/>
        <end position="144"/>
    </location>
</feature>
<name>A0A558AQA3_9PSEU</name>
<keyword evidence="1" id="KW-0812">Transmembrane</keyword>
<feature type="transmembrane region" description="Helical" evidence="1">
    <location>
        <begin position="151"/>
        <end position="172"/>
    </location>
</feature>
<gene>
    <name evidence="2" type="ORF">FNH05_31430</name>
</gene>
<keyword evidence="3" id="KW-1185">Reference proteome</keyword>
<evidence type="ECO:0000313" key="2">
    <source>
        <dbReference type="EMBL" id="TVT26432.1"/>
    </source>
</evidence>
<protein>
    <submittedName>
        <fullName evidence="2">ABC transporter permease</fullName>
    </submittedName>
</protein>
<evidence type="ECO:0000256" key="1">
    <source>
        <dbReference type="SAM" id="Phobius"/>
    </source>
</evidence>
<dbReference type="AlphaFoldDB" id="A0A558AQA3"/>
<accession>A0A558AQA3</accession>